<comment type="caution">
    <text evidence="3">The sequence shown here is derived from an EMBL/GenBank/DDBJ whole genome shotgun (WGS) entry which is preliminary data.</text>
</comment>
<sequence>MPIGIFVSLVGLSIGIGFLTLRILVPPKTMEVPSIAGKEIKEAAIILSERDLALKIAGQEYSLQVPGGVIISQLPSPGTKVHKNREIEVVVSEGRKVLSAPSLVGKRVREAKVYLSERGLKFRDVSYVGAELPQGVIIAQDPPPQTDINPRQGISILVSLGKSNPHFYMPNFVGKKVGEVKDLFEKLPLKIGKIKESPSLKEEGVVLSQSPPPGSRLDSETPIDLLVSVIYREKKPSLSQISKWILIPVRIPVGWVKRSVEVVVIDTQGKKILDFGQKNPGEEVWIGAVVVGKGEIRSYLDNALIRVDRVG</sequence>
<accession>A0A523YNT5</accession>
<proteinExistence type="predicted"/>
<feature type="domain" description="PASTA" evidence="2">
    <location>
        <begin position="26"/>
        <end position="93"/>
    </location>
</feature>
<protein>
    <submittedName>
        <fullName evidence="3">PASTA domain-containing protein</fullName>
    </submittedName>
</protein>
<dbReference type="InterPro" id="IPR005543">
    <property type="entry name" value="PASTA_dom"/>
</dbReference>
<dbReference type="Gene3D" id="3.30.10.20">
    <property type="match status" value="3"/>
</dbReference>
<evidence type="ECO:0000256" key="1">
    <source>
        <dbReference type="SAM" id="Phobius"/>
    </source>
</evidence>
<feature type="domain" description="PASTA" evidence="2">
    <location>
        <begin position="163"/>
        <end position="229"/>
    </location>
</feature>
<gene>
    <name evidence="3" type="ORF">E3J33_02540</name>
</gene>
<dbReference type="PROSITE" id="PS51178">
    <property type="entry name" value="PASTA"/>
    <property type="match status" value="2"/>
</dbReference>
<dbReference type="SMART" id="SM00740">
    <property type="entry name" value="PASTA"/>
    <property type="match status" value="3"/>
</dbReference>
<dbReference type="Proteomes" id="UP000316925">
    <property type="component" value="Unassembled WGS sequence"/>
</dbReference>
<dbReference type="Pfam" id="PF03793">
    <property type="entry name" value="PASTA"/>
    <property type="match status" value="3"/>
</dbReference>
<evidence type="ECO:0000313" key="3">
    <source>
        <dbReference type="EMBL" id="TET93132.1"/>
    </source>
</evidence>
<organism evidence="3 4">
    <name type="scientific">Aerophobetes bacterium</name>
    <dbReference type="NCBI Taxonomy" id="2030807"/>
    <lineage>
        <taxon>Bacteria</taxon>
        <taxon>Candidatus Aerophobota</taxon>
    </lineage>
</organism>
<evidence type="ECO:0000259" key="2">
    <source>
        <dbReference type="PROSITE" id="PS51178"/>
    </source>
</evidence>
<name>A0A523YNT5_UNCAE</name>
<keyword evidence="1" id="KW-0812">Transmembrane</keyword>
<dbReference type="EMBL" id="SOIJ01000143">
    <property type="protein sequence ID" value="TET93132.1"/>
    <property type="molecule type" value="Genomic_DNA"/>
</dbReference>
<dbReference type="CDD" id="cd06577">
    <property type="entry name" value="PASTA_pknB"/>
    <property type="match status" value="3"/>
</dbReference>
<keyword evidence="1" id="KW-0472">Membrane</keyword>
<reference evidence="3 4" key="1">
    <citation type="submission" date="2019-03" db="EMBL/GenBank/DDBJ databases">
        <title>Metabolic potential of uncultured bacteria and archaea associated with petroleum seepage in deep-sea sediments.</title>
        <authorList>
            <person name="Dong X."/>
            <person name="Hubert C."/>
        </authorList>
    </citation>
    <scope>NUCLEOTIDE SEQUENCE [LARGE SCALE GENOMIC DNA]</scope>
    <source>
        <strain evidence="3">E29_bin28</strain>
    </source>
</reference>
<keyword evidence="1" id="KW-1133">Transmembrane helix</keyword>
<evidence type="ECO:0000313" key="4">
    <source>
        <dbReference type="Proteomes" id="UP000316925"/>
    </source>
</evidence>
<feature type="transmembrane region" description="Helical" evidence="1">
    <location>
        <begin position="6"/>
        <end position="25"/>
    </location>
</feature>
<dbReference type="SUPFAM" id="SSF54184">
    <property type="entry name" value="Penicillin-binding protein 2x (pbp-2x), c-terminal domain"/>
    <property type="match status" value="2"/>
</dbReference>
<dbReference type="AlphaFoldDB" id="A0A523YNT5"/>